<gene>
    <name evidence="15" type="primary">nadC</name>
    <name evidence="15" type="ORF">SAMEA4412665_01106</name>
</gene>
<keyword evidence="8 11" id="KW-0808">Transferase</keyword>
<organism evidence="15 16">
    <name type="scientific">Cutibacterium granulosum</name>
    <dbReference type="NCBI Taxonomy" id="33011"/>
    <lineage>
        <taxon>Bacteria</taxon>
        <taxon>Bacillati</taxon>
        <taxon>Actinomycetota</taxon>
        <taxon>Actinomycetes</taxon>
        <taxon>Propionibacteriales</taxon>
        <taxon>Propionibacteriaceae</taxon>
        <taxon>Cutibacterium</taxon>
    </lineage>
</organism>
<dbReference type="InterPro" id="IPR022412">
    <property type="entry name" value="Quinolinate_PRibosylTrfase_N"/>
</dbReference>
<feature type="binding site" evidence="12">
    <location>
        <position position="199"/>
    </location>
    <ligand>
        <name>substrate</name>
    </ligand>
</feature>
<evidence type="ECO:0000259" key="13">
    <source>
        <dbReference type="Pfam" id="PF01729"/>
    </source>
</evidence>
<dbReference type="SUPFAM" id="SSF54675">
    <property type="entry name" value="Nicotinate/Quinolinate PRTase N-terminal domain-like"/>
    <property type="match status" value="1"/>
</dbReference>
<feature type="binding site" evidence="12">
    <location>
        <begin position="294"/>
        <end position="296"/>
    </location>
    <ligand>
        <name>substrate</name>
    </ligand>
</feature>
<comment type="function">
    <text evidence="1">Involved in the catabolism of quinolinic acid (QA).</text>
</comment>
<evidence type="ECO:0000256" key="3">
    <source>
        <dbReference type="ARBA" id="ARBA00009400"/>
    </source>
</evidence>
<accession>A0A239WIW1</accession>
<dbReference type="EC" id="2.4.2.19" evidence="4"/>
<dbReference type="AlphaFoldDB" id="A0A239WIW1"/>
<dbReference type="KEGG" id="cgrn:4412665_01106"/>
<dbReference type="InterPro" id="IPR027277">
    <property type="entry name" value="NadC/ModD"/>
</dbReference>
<comment type="pathway">
    <text evidence="2">Cofactor biosynthesis; NAD(+) biosynthesis; nicotinate D-ribonucleotide from quinolinate: step 1/1.</text>
</comment>
<dbReference type="InterPro" id="IPR004393">
    <property type="entry name" value="NadC"/>
</dbReference>
<dbReference type="Pfam" id="PF01729">
    <property type="entry name" value="QRPTase_C"/>
    <property type="match status" value="1"/>
</dbReference>
<feature type="binding site" evidence="12">
    <location>
        <position position="249"/>
    </location>
    <ligand>
        <name>substrate</name>
    </ligand>
</feature>
<evidence type="ECO:0000256" key="6">
    <source>
        <dbReference type="ARBA" id="ARBA00022642"/>
    </source>
</evidence>
<dbReference type="InterPro" id="IPR013785">
    <property type="entry name" value="Aldolase_TIM"/>
</dbReference>
<dbReference type="PANTHER" id="PTHR32179">
    <property type="entry name" value="NICOTINATE-NUCLEOTIDE PYROPHOSPHORYLASE [CARBOXYLATING]"/>
    <property type="match status" value="1"/>
</dbReference>
<dbReference type="SUPFAM" id="SSF51690">
    <property type="entry name" value="Nicotinate/Quinolinate PRTase C-terminal domain-like"/>
    <property type="match status" value="1"/>
</dbReference>
<dbReference type="GO" id="GO:0009435">
    <property type="term" value="P:NAD+ biosynthetic process"/>
    <property type="evidence" value="ECO:0007669"/>
    <property type="project" value="UniProtKB-UniPathway"/>
</dbReference>
<evidence type="ECO:0000256" key="11">
    <source>
        <dbReference type="PIRNR" id="PIRNR006250"/>
    </source>
</evidence>
<dbReference type="GO" id="GO:0034213">
    <property type="term" value="P:quinolinate catabolic process"/>
    <property type="evidence" value="ECO:0007669"/>
    <property type="project" value="TreeGrafter"/>
</dbReference>
<dbReference type="EMBL" id="LT906441">
    <property type="protein sequence ID" value="SNV34362.1"/>
    <property type="molecule type" value="Genomic_DNA"/>
</dbReference>
<evidence type="ECO:0000256" key="7">
    <source>
        <dbReference type="ARBA" id="ARBA00022676"/>
    </source>
</evidence>
<dbReference type="NCBIfam" id="TIGR00078">
    <property type="entry name" value="nadC"/>
    <property type="match status" value="1"/>
</dbReference>
<keyword evidence="6" id="KW-0662">Pyridine nucleotide biosynthesis</keyword>
<feature type="binding site" evidence="12">
    <location>
        <position position="189"/>
    </location>
    <ligand>
        <name>substrate</name>
    </ligand>
</feature>
<evidence type="ECO:0000313" key="15">
    <source>
        <dbReference type="EMBL" id="SNV34362.1"/>
    </source>
</evidence>
<dbReference type="GO" id="GO:0004514">
    <property type="term" value="F:nicotinate-nucleotide diphosphorylase (carboxylating) activity"/>
    <property type="evidence" value="ECO:0007669"/>
    <property type="project" value="UniProtKB-EC"/>
</dbReference>
<evidence type="ECO:0000256" key="10">
    <source>
        <dbReference type="ARBA" id="ARBA00047445"/>
    </source>
</evidence>
<comment type="similarity">
    <text evidence="3 11">Belongs to the NadC/ModD family.</text>
</comment>
<name>A0A239WIW1_9ACTN</name>
<dbReference type="GO" id="GO:0005737">
    <property type="term" value="C:cytoplasm"/>
    <property type="evidence" value="ECO:0007669"/>
    <property type="project" value="TreeGrafter"/>
</dbReference>
<evidence type="ECO:0000256" key="8">
    <source>
        <dbReference type="ARBA" id="ARBA00022679"/>
    </source>
</evidence>
<proteinExistence type="inferred from homology"/>
<evidence type="ECO:0000256" key="9">
    <source>
        <dbReference type="ARBA" id="ARBA00033102"/>
    </source>
</evidence>
<evidence type="ECO:0000259" key="14">
    <source>
        <dbReference type="Pfam" id="PF02749"/>
    </source>
</evidence>
<dbReference type="InterPro" id="IPR002638">
    <property type="entry name" value="Quinolinate_PRibosylTrfase_C"/>
</dbReference>
<evidence type="ECO:0000256" key="4">
    <source>
        <dbReference type="ARBA" id="ARBA00011944"/>
    </source>
</evidence>
<dbReference type="UniPathway" id="UPA00253">
    <property type="reaction ID" value="UER00331"/>
</dbReference>
<dbReference type="InterPro" id="IPR036068">
    <property type="entry name" value="Nicotinate_pribotase-like_C"/>
</dbReference>
<comment type="catalytic activity">
    <reaction evidence="10">
        <text>nicotinate beta-D-ribonucleotide + CO2 + diphosphate = quinolinate + 5-phospho-alpha-D-ribose 1-diphosphate + 2 H(+)</text>
        <dbReference type="Rhea" id="RHEA:12733"/>
        <dbReference type="ChEBI" id="CHEBI:15378"/>
        <dbReference type="ChEBI" id="CHEBI:16526"/>
        <dbReference type="ChEBI" id="CHEBI:29959"/>
        <dbReference type="ChEBI" id="CHEBI:33019"/>
        <dbReference type="ChEBI" id="CHEBI:57502"/>
        <dbReference type="ChEBI" id="CHEBI:58017"/>
        <dbReference type="EC" id="2.4.2.19"/>
    </reaction>
</comment>
<evidence type="ECO:0000256" key="1">
    <source>
        <dbReference type="ARBA" id="ARBA00003237"/>
    </source>
</evidence>
<dbReference type="PANTHER" id="PTHR32179:SF3">
    <property type="entry name" value="NICOTINATE-NUCLEOTIDE PYROPHOSPHORYLASE [CARBOXYLATING]"/>
    <property type="match status" value="1"/>
</dbReference>
<dbReference type="Pfam" id="PF02749">
    <property type="entry name" value="QRPTase_N"/>
    <property type="match status" value="1"/>
</dbReference>
<sequence length="312" mass="32325">MMGSASSTHDDIVATLKDAGLDPAQVRTLIEATFAEDLRWGPDVTTEAIFGDERATAQVVSRAHGTLAGVPVGAYALQFMAPYSPAHRLTSQGSHETQVHVQMRMADGERVQPGAVVLTVEGPVRTLLTAERTMLNLVSQLSGVATATAAWVDALAGSPTKVRDTRKTVPGLRVLQKYAVRCGGGVNHRMGLGDAALVKDNHIAAAGSVAAALAAVHRHAPEVDCEVECDRLDQVSEAIEAGAQLVLLDNMSPDLMAQAVALARPAGVRTEASGGLRLDDAPAVAATGVDFVAVGALTHSAPVLDLGLDLLG</sequence>
<keyword evidence="7 11" id="KW-0328">Glycosyltransferase</keyword>
<dbReference type="PIRSF" id="PIRSF006250">
    <property type="entry name" value="NadC_ModD"/>
    <property type="match status" value="1"/>
</dbReference>
<feature type="domain" description="Quinolinate phosphoribosyl transferase C-terminal" evidence="13">
    <location>
        <begin position="144"/>
        <end position="309"/>
    </location>
</feature>
<protein>
    <recommendedName>
        <fullName evidence="5">Nicotinate-nucleotide pyrophosphorylase [carboxylating]</fullName>
        <ecNumber evidence="4">2.4.2.19</ecNumber>
    </recommendedName>
    <alternativeName>
        <fullName evidence="9">Quinolinate phosphoribosyltransferase [decarboxylating]</fullName>
    </alternativeName>
</protein>
<dbReference type="Gene3D" id="3.90.1170.20">
    <property type="entry name" value="Quinolinate phosphoribosyl transferase, N-terminal domain"/>
    <property type="match status" value="1"/>
</dbReference>
<evidence type="ECO:0000256" key="5">
    <source>
        <dbReference type="ARBA" id="ARBA00020990"/>
    </source>
</evidence>
<feature type="binding site" evidence="12">
    <location>
        <position position="132"/>
    </location>
    <ligand>
        <name>substrate</name>
    </ligand>
</feature>
<evidence type="ECO:0000256" key="2">
    <source>
        <dbReference type="ARBA" id="ARBA00004893"/>
    </source>
</evidence>
<reference evidence="15 16" key="1">
    <citation type="submission" date="2017-06" db="EMBL/GenBank/DDBJ databases">
        <authorList>
            <consortium name="Pathogen Informatics"/>
        </authorList>
    </citation>
    <scope>NUCLEOTIDE SEQUENCE [LARGE SCALE GENOMIC DNA]</scope>
    <source>
        <strain evidence="15 16">NCTC11865</strain>
    </source>
</reference>
<feature type="binding site" evidence="12">
    <location>
        <begin position="165"/>
        <end position="167"/>
    </location>
    <ligand>
        <name>substrate</name>
    </ligand>
</feature>
<evidence type="ECO:0000256" key="12">
    <source>
        <dbReference type="PIRSR" id="PIRSR006250-1"/>
    </source>
</evidence>
<dbReference type="eggNOG" id="COG0157">
    <property type="taxonomic scope" value="Bacteria"/>
</dbReference>
<dbReference type="RefSeq" id="WP_231933698.1">
    <property type="nucleotide sequence ID" value="NZ_JAWFFS010000020.1"/>
</dbReference>
<feature type="binding site" evidence="12">
    <location>
        <begin position="273"/>
        <end position="275"/>
    </location>
    <ligand>
        <name>substrate</name>
    </ligand>
</feature>
<dbReference type="InterPro" id="IPR037128">
    <property type="entry name" value="Quinolinate_PRibosylTase_N_sf"/>
</dbReference>
<evidence type="ECO:0000313" key="16">
    <source>
        <dbReference type="Proteomes" id="UP000215332"/>
    </source>
</evidence>
<dbReference type="Proteomes" id="UP000215332">
    <property type="component" value="Chromosome 1"/>
</dbReference>
<feature type="domain" description="Quinolinate phosphoribosyl transferase N-terminal" evidence="14">
    <location>
        <begin position="43"/>
        <end position="142"/>
    </location>
</feature>
<dbReference type="CDD" id="cd01572">
    <property type="entry name" value="QPRTase"/>
    <property type="match status" value="1"/>
</dbReference>
<dbReference type="Gene3D" id="3.20.20.70">
    <property type="entry name" value="Aldolase class I"/>
    <property type="match status" value="1"/>
</dbReference>
<feature type="binding site" evidence="12">
    <location>
        <position position="228"/>
    </location>
    <ligand>
        <name>substrate</name>
    </ligand>
</feature>
<dbReference type="FunFam" id="3.20.20.70:FF:000030">
    <property type="entry name" value="Nicotinate-nucleotide pyrophosphorylase, carboxylating"/>
    <property type="match status" value="1"/>
</dbReference>